<evidence type="ECO:0000256" key="7">
    <source>
        <dbReference type="ARBA" id="ARBA00022946"/>
    </source>
</evidence>
<reference evidence="12" key="1">
    <citation type="submission" date="2022-01" db="EMBL/GenBank/DDBJ databases">
        <authorList>
            <person name="Braso-Vives M."/>
        </authorList>
    </citation>
    <scope>NUCLEOTIDE SEQUENCE</scope>
</reference>
<evidence type="ECO:0000313" key="13">
    <source>
        <dbReference type="Proteomes" id="UP000838412"/>
    </source>
</evidence>
<protein>
    <recommendedName>
        <fullName evidence="9">rRNA methyltransferase 1, mitochondrial</fullName>
    </recommendedName>
</protein>
<keyword evidence="13" id="KW-1185">Reference proteome</keyword>
<organism evidence="12 13">
    <name type="scientific">Branchiostoma lanceolatum</name>
    <name type="common">Common lancelet</name>
    <name type="synonym">Amphioxus lanceolatum</name>
    <dbReference type="NCBI Taxonomy" id="7740"/>
    <lineage>
        <taxon>Eukaryota</taxon>
        <taxon>Metazoa</taxon>
        <taxon>Chordata</taxon>
        <taxon>Cephalochordata</taxon>
        <taxon>Leptocardii</taxon>
        <taxon>Amphioxiformes</taxon>
        <taxon>Branchiostomatidae</taxon>
        <taxon>Branchiostoma</taxon>
    </lineage>
</organism>
<dbReference type="PANTHER" id="PTHR46103">
    <property type="entry name" value="RRNA METHYLTRANSFERASE 1, MITOCHONDRIAL"/>
    <property type="match status" value="1"/>
</dbReference>
<dbReference type="CDD" id="cd18105">
    <property type="entry name" value="SpoU-like_MRM1"/>
    <property type="match status" value="1"/>
</dbReference>
<dbReference type="InterPro" id="IPR001537">
    <property type="entry name" value="SpoU_MeTrfase"/>
</dbReference>
<keyword evidence="7" id="KW-0809">Transit peptide</keyword>
<dbReference type="InterPro" id="IPR004441">
    <property type="entry name" value="rRNA_MeTrfase_TrmH"/>
</dbReference>
<evidence type="ECO:0000256" key="10">
    <source>
        <dbReference type="SAM" id="MobiDB-lite"/>
    </source>
</evidence>
<feature type="compositionally biased region" description="Basic and acidic residues" evidence="10">
    <location>
        <begin position="95"/>
        <end position="109"/>
    </location>
</feature>
<dbReference type="GO" id="GO:0005739">
    <property type="term" value="C:mitochondrion"/>
    <property type="evidence" value="ECO:0007669"/>
    <property type="project" value="UniProtKB-SubCell"/>
</dbReference>
<dbReference type="Pfam" id="PF08032">
    <property type="entry name" value="SpoU_sub_bind"/>
    <property type="match status" value="1"/>
</dbReference>
<evidence type="ECO:0000313" key="12">
    <source>
        <dbReference type="EMBL" id="CAH1231645.1"/>
    </source>
</evidence>
<evidence type="ECO:0000256" key="5">
    <source>
        <dbReference type="ARBA" id="ARBA00022679"/>
    </source>
</evidence>
<dbReference type="Pfam" id="PF00588">
    <property type="entry name" value="SpoU_methylase"/>
    <property type="match status" value="1"/>
</dbReference>
<dbReference type="Gene3D" id="3.30.1330.30">
    <property type="match status" value="1"/>
</dbReference>
<comment type="subcellular location">
    <subcellularLocation>
        <location evidence="1">Mitochondrion</location>
    </subcellularLocation>
</comment>
<dbReference type="NCBIfam" id="TIGR00186">
    <property type="entry name" value="rRNA_methyl_3"/>
    <property type="match status" value="1"/>
</dbReference>
<dbReference type="InterPro" id="IPR013123">
    <property type="entry name" value="SpoU_subst-bd"/>
</dbReference>
<feature type="compositionally biased region" description="Basic and acidic residues" evidence="10">
    <location>
        <begin position="211"/>
        <end position="220"/>
    </location>
</feature>
<evidence type="ECO:0000256" key="3">
    <source>
        <dbReference type="ARBA" id="ARBA00022552"/>
    </source>
</evidence>
<proteinExistence type="inferred from homology"/>
<sequence>MATRLFSRHLWYPVLQSRAFTTNEAVRSGLLKLEQGGRGATNVRSCVARYMSTDVDVEDRMRKPKKFKKPRREISALERRLMNLSEQEGDFTSESSERDWSTDEDDSRRFSKVNSNHVPVSMERIRAKNIGNFEEDFLRETKSARPRAGRPAQKPWKQDYGSWRQDRWRDEDDEPSPWQQRRRPPQRWTEGRRDYGDDEEVLPWEQPQRQQRNERNENRQLKHAPAVGNEFLYGIAPCLLALQRGQRSFSQLFLKDGPYQTGADRIEEIESLADKQEVKVVRIPKHRMTKMIGEGTHQGVCLEASKRRAEPLNLEDISPAVESETERPPIWLVLNEVQDPMNFGAILRSSYYLGVDRIIASSSNCSPLTPVVSKASSGAMEAQTVYSMEDIPALLQNLSSSGWTVVGTVAATEDMEDTVVCGDFALSGPTVLVLGNEGHGLSTELENLCTTKVTIQPGRELHPGIDSLNVSVATGILLHSILSSRK</sequence>
<dbReference type="InterPro" id="IPR029026">
    <property type="entry name" value="tRNA_m1G_MTases_N"/>
</dbReference>
<dbReference type="PANTHER" id="PTHR46103:SF1">
    <property type="entry name" value="RRNA METHYLTRANSFERASE 1, MITOCHONDRIAL"/>
    <property type="match status" value="1"/>
</dbReference>
<keyword evidence="3" id="KW-0698">rRNA processing</keyword>
<dbReference type="OrthoDB" id="270651at2759"/>
<evidence type="ECO:0000256" key="2">
    <source>
        <dbReference type="ARBA" id="ARBA00007228"/>
    </source>
</evidence>
<dbReference type="InterPro" id="IPR029028">
    <property type="entry name" value="Alpha/beta_knot_MTases"/>
</dbReference>
<evidence type="ECO:0000256" key="6">
    <source>
        <dbReference type="ARBA" id="ARBA00022691"/>
    </source>
</evidence>
<dbReference type="SUPFAM" id="SSF55315">
    <property type="entry name" value="L30e-like"/>
    <property type="match status" value="1"/>
</dbReference>
<feature type="region of interest" description="Disordered" evidence="10">
    <location>
        <begin position="85"/>
        <end position="114"/>
    </location>
</feature>
<dbReference type="AlphaFoldDB" id="A0A8J9V9Q3"/>
<keyword evidence="4" id="KW-0489">Methyltransferase</keyword>
<dbReference type="EMBL" id="OV696686">
    <property type="protein sequence ID" value="CAH1231645.1"/>
    <property type="molecule type" value="Genomic_DNA"/>
</dbReference>
<evidence type="ECO:0000256" key="9">
    <source>
        <dbReference type="ARBA" id="ARBA00034881"/>
    </source>
</evidence>
<comment type="similarity">
    <text evidence="2">Belongs to the class IV-like SAM-binding methyltransferase superfamily. RNA methyltransferase TrmH family.</text>
</comment>
<dbReference type="InterPro" id="IPR029064">
    <property type="entry name" value="Ribosomal_eL30-like_sf"/>
</dbReference>
<keyword evidence="6" id="KW-0949">S-adenosyl-L-methionine</keyword>
<dbReference type="Proteomes" id="UP000838412">
    <property type="component" value="Chromosome 1"/>
</dbReference>
<dbReference type="GO" id="GO:0003723">
    <property type="term" value="F:RNA binding"/>
    <property type="evidence" value="ECO:0007669"/>
    <property type="project" value="InterPro"/>
</dbReference>
<evidence type="ECO:0000259" key="11">
    <source>
        <dbReference type="SMART" id="SM00967"/>
    </source>
</evidence>
<gene>
    <name evidence="12" type="primary">MRM1</name>
    <name evidence="12" type="ORF">BLAG_LOCUS1301</name>
</gene>
<accession>A0A8J9V9Q3</accession>
<dbReference type="GO" id="GO:0016435">
    <property type="term" value="F:rRNA (guanine) methyltransferase activity"/>
    <property type="evidence" value="ECO:0007669"/>
    <property type="project" value="TreeGrafter"/>
</dbReference>
<dbReference type="Gene3D" id="3.40.1280.10">
    <property type="match status" value="1"/>
</dbReference>
<keyword evidence="5" id="KW-0808">Transferase</keyword>
<keyword evidence="8" id="KW-0496">Mitochondrion</keyword>
<dbReference type="SUPFAM" id="SSF75217">
    <property type="entry name" value="alpha/beta knot"/>
    <property type="match status" value="1"/>
</dbReference>
<dbReference type="SMART" id="SM00967">
    <property type="entry name" value="SpoU_sub_bind"/>
    <property type="match status" value="1"/>
</dbReference>
<name>A0A8J9V9Q3_BRALA</name>
<evidence type="ECO:0000256" key="1">
    <source>
        <dbReference type="ARBA" id="ARBA00004173"/>
    </source>
</evidence>
<feature type="compositionally biased region" description="Polar residues" evidence="10">
    <location>
        <begin position="85"/>
        <end position="94"/>
    </location>
</feature>
<dbReference type="InterPro" id="IPR047261">
    <property type="entry name" value="MRM1_MeTrfase_dom"/>
</dbReference>
<evidence type="ECO:0000256" key="4">
    <source>
        <dbReference type="ARBA" id="ARBA00022603"/>
    </source>
</evidence>
<dbReference type="InterPro" id="IPR047182">
    <property type="entry name" value="MRM1"/>
</dbReference>
<evidence type="ECO:0000256" key="8">
    <source>
        <dbReference type="ARBA" id="ARBA00023128"/>
    </source>
</evidence>
<feature type="domain" description="RNA 2-O ribose methyltransferase substrate binding" evidence="11">
    <location>
        <begin position="231"/>
        <end position="310"/>
    </location>
</feature>
<feature type="region of interest" description="Disordered" evidence="10">
    <location>
        <begin position="141"/>
        <end position="222"/>
    </location>
</feature>